<sequence length="126" mass="15501">MDFCICRKMVKVFFNYFAEKLQQVQKDMWAALLKKGEIWQDYKQFCFSLRDYFQLSPYIHDPYDPEHDLLFHIRLILFDRNLLQLGCVEVMEETNKKYHWDKNIVKFKPTQLGLYVFHKALFENYL</sequence>
<organism evidence="1 2">
    <name type="scientific">Candidatus Gottesmanbacteria bacterium GW2011_GWA1_43_11</name>
    <dbReference type="NCBI Taxonomy" id="1618436"/>
    <lineage>
        <taxon>Bacteria</taxon>
        <taxon>Candidatus Gottesmaniibacteriota</taxon>
    </lineage>
</organism>
<name>A0A0G1ER67_9BACT</name>
<reference evidence="1 2" key="1">
    <citation type="journal article" date="2015" name="Nature">
        <title>rRNA introns, odd ribosomes, and small enigmatic genomes across a large radiation of phyla.</title>
        <authorList>
            <person name="Brown C.T."/>
            <person name="Hug L.A."/>
            <person name="Thomas B.C."/>
            <person name="Sharon I."/>
            <person name="Castelle C.J."/>
            <person name="Singh A."/>
            <person name="Wilkins M.J."/>
            <person name="Williams K.H."/>
            <person name="Banfield J.F."/>
        </authorList>
    </citation>
    <scope>NUCLEOTIDE SEQUENCE [LARGE SCALE GENOMIC DNA]</scope>
</reference>
<comment type="caution">
    <text evidence="1">The sequence shown here is derived from an EMBL/GenBank/DDBJ whole genome shotgun (WGS) entry which is preliminary data.</text>
</comment>
<dbReference type="AlphaFoldDB" id="A0A0G1ER67"/>
<dbReference type="STRING" id="1618436.UV59_C0006G0007"/>
<evidence type="ECO:0000313" key="2">
    <source>
        <dbReference type="Proteomes" id="UP000034543"/>
    </source>
</evidence>
<dbReference type="Proteomes" id="UP000034543">
    <property type="component" value="Unassembled WGS sequence"/>
</dbReference>
<accession>A0A0G1ER67</accession>
<dbReference type="EMBL" id="LCFB01000006">
    <property type="protein sequence ID" value="KKS85551.1"/>
    <property type="molecule type" value="Genomic_DNA"/>
</dbReference>
<gene>
    <name evidence="1" type="ORF">UV59_C0006G0007</name>
</gene>
<protein>
    <submittedName>
        <fullName evidence="1">Uncharacterized protein</fullName>
    </submittedName>
</protein>
<proteinExistence type="predicted"/>
<evidence type="ECO:0000313" key="1">
    <source>
        <dbReference type="EMBL" id="KKS85551.1"/>
    </source>
</evidence>